<evidence type="ECO:0000256" key="2">
    <source>
        <dbReference type="ARBA" id="ARBA00005801"/>
    </source>
</evidence>
<dbReference type="Gene3D" id="1.20.120.1220">
    <property type="match status" value="1"/>
</dbReference>
<sequence>MTGIFAYGAFGLIIGSFLNVVILRNGVRALGGRSICMSCGNEIRWFDLVPVFSWIWLGGKCRTCRGRISVQYPLVEILTSVLFMFIGVSPLSFLMRILGFLIAAILICIAVYDMRHTIIPDLWVFGFGALAFFYSFTGTAGNLNMSDILVRALAGPFTALPLFILWFTSKGRWMGFGDVKLALGIGWLLGAVYGTVAIFLAFVLGAVISLSLVFFSSVLWNRITRQFIPYRFWCIAA</sequence>
<reference evidence="10 11" key="1">
    <citation type="journal article" date="2016" name="Nat. Commun.">
        <title>Thousands of microbial genomes shed light on interconnected biogeochemical processes in an aquifer system.</title>
        <authorList>
            <person name="Anantharaman K."/>
            <person name="Brown C.T."/>
            <person name="Hug L.A."/>
            <person name="Sharon I."/>
            <person name="Castelle C.J."/>
            <person name="Probst A.J."/>
            <person name="Thomas B.C."/>
            <person name="Singh A."/>
            <person name="Wilkins M.J."/>
            <person name="Karaoz U."/>
            <person name="Brodie E.L."/>
            <person name="Williams K.H."/>
            <person name="Hubbard S.S."/>
            <person name="Banfield J.F."/>
        </authorList>
    </citation>
    <scope>NUCLEOTIDE SEQUENCE [LARGE SCALE GENOMIC DNA]</scope>
</reference>
<accession>A0A1F6E9D4</accession>
<evidence type="ECO:0000259" key="9">
    <source>
        <dbReference type="Pfam" id="PF06750"/>
    </source>
</evidence>
<proteinExistence type="inferred from homology"/>
<name>A0A1F6E9D4_9BACT</name>
<comment type="subcellular location">
    <subcellularLocation>
        <location evidence="1">Cell membrane</location>
        <topology evidence="1">Multi-pass membrane protein</topology>
    </subcellularLocation>
</comment>
<keyword evidence="4 7" id="KW-0812">Transmembrane</keyword>
<protein>
    <recommendedName>
        <fullName evidence="12">Prepilin peptidase</fullName>
    </recommendedName>
</protein>
<evidence type="ECO:0000256" key="3">
    <source>
        <dbReference type="ARBA" id="ARBA00022475"/>
    </source>
</evidence>
<dbReference type="GO" id="GO:0006465">
    <property type="term" value="P:signal peptide processing"/>
    <property type="evidence" value="ECO:0007669"/>
    <property type="project" value="TreeGrafter"/>
</dbReference>
<feature type="transmembrane region" description="Helical" evidence="7">
    <location>
        <begin position="187"/>
        <end position="215"/>
    </location>
</feature>
<feature type="transmembrane region" description="Helical" evidence="7">
    <location>
        <begin position="118"/>
        <end position="136"/>
    </location>
</feature>
<dbReference type="EMBL" id="MFLP01000028">
    <property type="protein sequence ID" value="OGG69802.1"/>
    <property type="molecule type" value="Genomic_DNA"/>
</dbReference>
<feature type="non-terminal residue" evidence="10">
    <location>
        <position position="237"/>
    </location>
</feature>
<comment type="caution">
    <text evidence="10">The sequence shown here is derived from an EMBL/GenBank/DDBJ whole genome shotgun (WGS) entry which is preliminary data.</text>
</comment>
<keyword evidence="6 7" id="KW-0472">Membrane</keyword>
<evidence type="ECO:0000256" key="1">
    <source>
        <dbReference type="ARBA" id="ARBA00004651"/>
    </source>
</evidence>
<dbReference type="PANTHER" id="PTHR30487">
    <property type="entry name" value="TYPE 4 PREPILIN-LIKE PROTEINS LEADER PEPTIDE-PROCESSING ENZYME"/>
    <property type="match status" value="1"/>
</dbReference>
<feature type="domain" description="Prepilin peptidase A24 N-terminal" evidence="9">
    <location>
        <begin position="10"/>
        <end position="86"/>
    </location>
</feature>
<evidence type="ECO:0000313" key="10">
    <source>
        <dbReference type="EMBL" id="OGG69802.1"/>
    </source>
</evidence>
<dbReference type="Pfam" id="PF06750">
    <property type="entry name" value="A24_N_bact"/>
    <property type="match status" value="1"/>
</dbReference>
<dbReference type="InterPro" id="IPR000045">
    <property type="entry name" value="Prepilin_IV_endopep_pep"/>
</dbReference>
<evidence type="ECO:0008006" key="12">
    <source>
        <dbReference type="Google" id="ProtNLM"/>
    </source>
</evidence>
<evidence type="ECO:0000256" key="4">
    <source>
        <dbReference type="ARBA" id="ARBA00022692"/>
    </source>
</evidence>
<dbReference type="GO" id="GO:0004190">
    <property type="term" value="F:aspartic-type endopeptidase activity"/>
    <property type="evidence" value="ECO:0007669"/>
    <property type="project" value="InterPro"/>
</dbReference>
<dbReference type="Proteomes" id="UP000176689">
    <property type="component" value="Unassembled WGS sequence"/>
</dbReference>
<gene>
    <name evidence="10" type="ORF">A3F27_00705</name>
</gene>
<feature type="transmembrane region" description="Helical" evidence="7">
    <location>
        <begin position="93"/>
        <end position="112"/>
    </location>
</feature>
<keyword evidence="5 7" id="KW-1133">Transmembrane helix</keyword>
<evidence type="ECO:0000256" key="5">
    <source>
        <dbReference type="ARBA" id="ARBA00022989"/>
    </source>
</evidence>
<evidence type="ECO:0000256" key="6">
    <source>
        <dbReference type="ARBA" id="ARBA00023136"/>
    </source>
</evidence>
<organism evidence="10 11">
    <name type="scientific">Candidatus Kaiserbacteria bacterium RIFCSPHIGHO2_12_FULL_53_13</name>
    <dbReference type="NCBI Taxonomy" id="1798502"/>
    <lineage>
        <taxon>Bacteria</taxon>
        <taxon>Candidatus Kaiseribacteriota</taxon>
    </lineage>
</organism>
<comment type="similarity">
    <text evidence="2">Belongs to the peptidase A24 family.</text>
</comment>
<dbReference type="InterPro" id="IPR010627">
    <property type="entry name" value="Prepilin_pept_A24_N"/>
</dbReference>
<dbReference type="GO" id="GO:0005886">
    <property type="term" value="C:plasma membrane"/>
    <property type="evidence" value="ECO:0007669"/>
    <property type="project" value="UniProtKB-SubCell"/>
</dbReference>
<dbReference type="PANTHER" id="PTHR30487:SF0">
    <property type="entry name" value="PREPILIN LEADER PEPTIDASE_N-METHYLTRANSFERASE-RELATED"/>
    <property type="match status" value="1"/>
</dbReference>
<evidence type="ECO:0000259" key="8">
    <source>
        <dbReference type="Pfam" id="PF01478"/>
    </source>
</evidence>
<dbReference type="InterPro" id="IPR050882">
    <property type="entry name" value="Prepilin_peptidase/N-MTase"/>
</dbReference>
<feature type="transmembrane region" description="Helical" evidence="7">
    <location>
        <begin position="6"/>
        <end position="23"/>
    </location>
</feature>
<feature type="transmembrane region" description="Helical" evidence="7">
    <location>
        <begin position="148"/>
        <end position="167"/>
    </location>
</feature>
<evidence type="ECO:0000313" key="11">
    <source>
        <dbReference type="Proteomes" id="UP000176689"/>
    </source>
</evidence>
<keyword evidence="3" id="KW-1003">Cell membrane</keyword>
<feature type="domain" description="Prepilin type IV endopeptidase peptidase" evidence="8">
    <location>
        <begin position="101"/>
        <end position="210"/>
    </location>
</feature>
<dbReference type="AlphaFoldDB" id="A0A1F6E9D4"/>
<evidence type="ECO:0000256" key="7">
    <source>
        <dbReference type="SAM" id="Phobius"/>
    </source>
</evidence>
<dbReference type="Pfam" id="PF01478">
    <property type="entry name" value="Peptidase_A24"/>
    <property type="match status" value="1"/>
</dbReference>